<dbReference type="Gene3D" id="3.15.10.30">
    <property type="entry name" value="Haemolymph juvenile hormone binding protein"/>
    <property type="match status" value="1"/>
</dbReference>
<dbReference type="SMART" id="SM00700">
    <property type="entry name" value="JHBP"/>
    <property type="match status" value="1"/>
</dbReference>
<dbReference type="GO" id="GO:0005615">
    <property type="term" value="C:extracellular space"/>
    <property type="evidence" value="ECO:0007669"/>
    <property type="project" value="TreeGrafter"/>
</dbReference>
<dbReference type="KEGG" id="pxu:106118233"/>
<dbReference type="AlphaFoldDB" id="A0AAJ7E9L4"/>
<comment type="similarity">
    <text evidence="3">Belongs to the TO family.</text>
</comment>
<reference evidence="5" key="1">
    <citation type="submission" date="2025-08" db="UniProtKB">
        <authorList>
            <consortium name="RefSeq"/>
        </authorList>
    </citation>
    <scope>IDENTIFICATION</scope>
</reference>
<dbReference type="Proteomes" id="UP000694872">
    <property type="component" value="Unplaced"/>
</dbReference>
<dbReference type="PANTHER" id="PTHR11008:SF39">
    <property type="entry name" value="CIRCADIAN CLOCK-CONTROLLED PROTEIN-LIKE PROTEIN"/>
    <property type="match status" value="1"/>
</dbReference>
<gene>
    <name evidence="5" type="primary">LOC106118233</name>
</gene>
<dbReference type="Pfam" id="PF06585">
    <property type="entry name" value="JHBP"/>
    <property type="match status" value="1"/>
</dbReference>
<keyword evidence="2" id="KW-0090">Biological rhythms</keyword>
<evidence type="ECO:0000313" key="5">
    <source>
        <dbReference type="RefSeq" id="XP_013168271.1"/>
    </source>
</evidence>
<dbReference type="InterPro" id="IPR038606">
    <property type="entry name" value="To_sf"/>
</dbReference>
<dbReference type="PANTHER" id="PTHR11008">
    <property type="entry name" value="PROTEIN TAKEOUT-LIKE PROTEIN"/>
    <property type="match status" value="1"/>
</dbReference>
<dbReference type="RefSeq" id="XP_013168271.1">
    <property type="nucleotide sequence ID" value="XM_013312817.1"/>
</dbReference>
<dbReference type="InterPro" id="IPR010562">
    <property type="entry name" value="Haemolymph_juvenile_hormone-bd"/>
</dbReference>
<proteinExistence type="inferred from homology"/>
<evidence type="ECO:0000256" key="2">
    <source>
        <dbReference type="ARBA" id="ARBA00023108"/>
    </source>
</evidence>
<evidence type="ECO:0000256" key="1">
    <source>
        <dbReference type="ARBA" id="ARBA00022729"/>
    </source>
</evidence>
<evidence type="ECO:0000256" key="4">
    <source>
        <dbReference type="SAM" id="SignalP"/>
    </source>
</evidence>
<sequence>MLSRNKFIVFLFVILTCHEQCYSKIPEYIQVCKRDQDTVNECVRDSIEKLRPKLVEGIPELNVPSLDPFYIHEIAPPVGSNSRAFQAVGKDIKVSGAGNFSLKHVEVDLENLTFRARVRFPRLHFEGKYKVDIQFLLLPIRGEGTLVADAIKCNVDAFMKIKIVERDGVEYIEFTSIDTDITIRDYKIKLQGLFNGDKALEDATNMALNENKAELLKAAKPFAEKGVSTIILDAANKVTKDIPYDELFPKP</sequence>
<dbReference type="GO" id="GO:0007623">
    <property type="term" value="P:circadian rhythm"/>
    <property type="evidence" value="ECO:0007669"/>
    <property type="project" value="UniProtKB-ARBA"/>
</dbReference>
<feature type="signal peptide" evidence="4">
    <location>
        <begin position="1"/>
        <end position="23"/>
    </location>
</feature>
<evidence type="ECO:0000256" key="3">
    <source>
        <dbReference type="ARBA" id="ARBA00060902"/>
    </source>
</evidence>
<protein>
    <submittedName>
        <fullName evidence="5">Beta-carotene-binding protein</fullName>
    </submittedName>
</protein>
<feature type="chain" id="PRO_5042460505" evidence="4">
    <location>
        <begin position="24"/>
        <end position="251"/>
    </location>
</feature>
<dbReference type="FunFam" id="3.15.10.30:FF:000001">
    <property type="entry name" value="Takeout-like protein 1"/>
    <property type="match status" value="1"/>
</dbReference>
<accession>A0AAJ7E9L4</accession>
<organism evidence="5">
    <name type="scientific">Papilio xuthus</name>
    <name type="common">Asian swallowtail butterfly</name>
    <dbReference type="NCBI Taxonomy" id="66420"/>
    <lineage>
        <taxon>Eukaryota</taxon>
        <taxon>Metazoa</taxon>
        <taxon>Ecdysozoa</taxon>
        <taxon>Arthropoda</taxon>
        <taxon>Hexapoda</taxon>
        <taxon>Insecta</taxon>
        <taxon>Pterygota</taxon>
        <taxon>Neoptera</taxon>
        <taxon>Endopterygota</taxon>
        <taxon>Lepidoptera</taxon>
        <taxon>Glossata</taxon>
        <taxon>Ditrysia</taxon>
        <taxon>Papilionoidea</taxon>
        <taxon>Papilionidae</taxon>
        <taxon>Papilioninae</taxon>
        <taxon>Papilio</taxon>
    </lineage>
</organism>
<name>A0AAJ7E9L4_PAPXU</name>
<keyword evidence="1 4" id="KW-0732">Signal</keyword>